<evidence type="ECO:0000259" key="8">
    <source>
        <dbReference type="PROSITE" id="PS50835"/>
    </source>
</evidence>
<dbReference type="InterPro" id="IPR013151">
    <property type="entry name" value="Immunoglobulin_dom"/>
</dbReference>
<evidence type="ECO:0000256" key="7">
    <source>
        <dbReference type="SAM" id="SignalP"/>
    </source>
</evidence>
<protein>
    <submittedName>
        <fullName evidence="10">Hemicentin-1-like</fullName>
    </submittedName>
</protein>
<evidence type="ECO:0000313" key="9">
    <source>
        <dbReference type="Proteomes" id="UP000515150"/>
    </source>
</evidence>
<gene>
    <name evidence="10" type="primary">LOC114843074</name>
</gene>
<dbReference type="PROSITE" id="PS50835">
    <property type="entry name" value="IG_LIKE"/>
    <property type="match status" value="14"/>
</dbReference>
<keyword evidence="9" id="KW-1185">Reference proteome</keyword>
<dbReference type="Pfam" id="PF00047">
    <property type="entry name" value="ig"/>
    <property type="match status" value="1"/>
</dbReference>
<dbReference type="PANTHER" id="PTHR44337:SF20">
    <property type="entry name" value="CARCINOEMBRYONIC ANTIGEN-RELATED CELL ADHESION MOLECULE 5-RELATED"/>
    <property type="match status" value="1"/>
</dbReference>
<feature type="domain" description="Ig-like" evidence="8">
    <location>
        <begin position="1452"/>
        <end position="1516"/>
    </location>
</feature>
<keyword evidence="6" id="KW-0812">Transmembrane</keyword>
<dbReference type="InterPro" id="IPR036179">
    <property type="entry name" value="Ig-like_dom_sf"/>
</dbReference>
<dbReference type="Proteomes" id="UP000515150">
    <property type="component" value="Chromosome 16"/>
</dbReference>
<feature type="domain" description="Ig-like" evidence="8">
    <location>
        <begin position="127"/>
        <end position="216"/>
    </location>
</feature>
<evidence type="ECO:0000313" key="10">
    <source>
        <dbReference type="RefSeq" id="XP_055359198.1"/>
    </source>
</evidence>
<feature type="domain" description="Ig-like" evidence="8">
    <location>
        <begin position="403"/>
        <end position="480"/>
    </location>
</feature>
<dbReference type="SUPFAM" id="SSF48726">
    <property type="entry name" value="Immunoglobulin"/>
    <property type="match status" value="17"/>
</dbReference>
<keyword evidence="6" id="KW-1133">Transmembrane helix</keyword>
<proteinExistence type="predicted"/>
<feature type="domain" description="Ig-like" evidence="8">
    <location>
        <begin position="1357"/>
        <end position="1436"/>
    </location>
</feature>
<evidence type="ECO:0000256" key="6">
    <source>
        <dbReference type="SAM" id="Phobius"/>
    </source>
</evidence>
<keyword evidence="4" id="KW-0393">Immunoglobulin domain</keyword>
<dbReference type="CDD" id="cd00096">
    <property type="entry name" value="Ig"/>
    <property type="match status" value="3"/>
</dbReference>
<feature type="domain" description="Ig-like" evidence="8">
    <location>
        <begin position="720"/>
        <end position="823"/>
    </location>
</feature>
<dbReference type="PANTHER" id="PTHR44337">
    <property type="entry name" value="CARCINOEMBRYONIC ANTIGEN-RELATED CELL ADHESION MOLECULE 8"/>
    <property type="match status" value="1"/>
</dbReference>
<evidence type="ECO:0000256" key="1">
    <source>
        <dbReference type="ARBA" id="ARBA00022729"/>
    </source>
</evidence>
<dbReference type="Pfam" id="PF07679">
    <property type="entry name" value="I-set"/>
    <property type="match status" value="1"/>
</dbReference>
<feature type="domain" description="Ig-like" evidence="8">
    <location>
        <begin position="221"/>
        <end position="297"/>
    </location>
</feature>
<dbReference type="InterPro" id="IPR003598">
    <property type="entry name" value="Ig_sub2"/>
</dbReference>
<dbReference type="SMART" id="SM00409">
    <property type="entry name" value="IG"/>
    <property type="match status" value="17"/>
</dbReference>
<feature type="domain" description="Ig-like" evidence="8">
    <location>
        <begin position="828"/>
        <end position="914"/>
    </location>
</feature>
<keyword evidence="1 7" id="KW-0732">Signal</keyword>
<dbReference type="RefSeq" id="XP_055359198.1">
    <property type="nucleotide sequence ID" value="XM_055503223.1"/>
</dbReference>
<evidence type="ECO:0000256" key="5">
    <source>
        <dbReference type="SAM" id="MobiDB-lite"/>
    </source>
</evidence>
<dbReference type="InterPro" id="IPR013098">
    <property type="entry name" value="Ig_I-set"/>
</dbReference>
<feature type="signal peptide" evidence="7">
    <location>
        <begin position="1"/>
        <end position="20"/>
    </location>
</feature>
<keyword evidence="6" id="KW-0472">Membrane</keyword>
<name>A0A9W2XBA9_BETSP</name>
<dbReference type="Pfam" id="PF13927">
    <property type="entry name" value="Ig_3"/>
    <property type="match status" value="8"/>
</dbReference>
<feature type="transmembrane region" description="Helical" evidence="6">
    <location>
        <begin position="925"/>
        <end position="945"/>
    </location>
</feature>
<reference evidence="10" key="1">
    <citation type="submission" date="2025-08" db="UniProtKB">
        <authorList>
            <consortium name="RefSeq"/>
        </authorList>
    </citation>
    <scope>IDENTIFICATION</scope>
</reference>
<dbReference type="InterPro" id="IPR003599">
    <property type="entry name" value="Ig_sub"/>
</dbReference>
<feature type="domain" description="Ig-like" evidence="8">
    <location>
        <begin position="1528"/>
        <end position="1605"/>
    </location>
</feature>
<keyword evidence="3" id="KW-0325">Glycoprotein</keyword>
<dbReference type="InterPro" id="IPR052598">
    <property type="entry name" value="IgSF_CEA-related"/>
</dbReference>
<feature type="domain" description="Ig-like" evidence="8">
    <location>
        <begin position="1698"/>
        <end position="1788"/>
    </location>
</feature>
<dbReference type="InterPro" id="IPR013783">
    <property type="entry name" value="Ig-like_fold"/>
</dbReference>
<dbReference type="Pfam" id="PF13895">
    <property type="entry name" value="Ig_2"/>
    <property type="match status" value="3"/>
</dbReference>
<evidence type="ECO:0000256" key="2">
    <source>
        <dbReference type="ARBA" id="ARBA00023157"/>
    </source>
</evidence>
<dbReference type="InterPro" id="IPR007110">
    <property type="entry name" value="Ig-like_dom"/>
</dbReference>
<dbReference type="OrthoDB" id="6159398at2759"/>
<feature type="domain" description="Ig-like" evidence="8">
    <location>
        <begin position="1177"/>
        <end position="1262"/>
    </location>
</feature>
<sequence>MDVFRSLWFIAVTFTGLTSGTGLLPDDVQTKAVGGTVTFITSVSPSEKPPLTVAWDFTNNNGNVTNIITSVSNYTAPQYVGRITFFSSTGSLELRNLALTDSGQYQVTAVLTGPQITGQTRLNVLVPVSSVEVTVSRTDLVEFNSSVSLSCSSSGSSLSFLWLNRSTVVTATDRVQLTDGGRNLTIVSVSRYDQGPFNCNVSNAVSSGTSKAVNLSISFGPDDVNLKKLPPQENYVTGSNVNLSCSADSSPAAQFTWFLNRTQLPDTGPELTLTNIQTSQSGDYSCQAFNTKTLRYQTSQPSALIVQVPVSSITVTVSGTDLVEFNSSVSLSCSSSGSSLSFLWLNRSSVVTATDRVQLLNLNRTITIVNVSRYDQGPFSCGVSNAVSSGTSELVKLSISFGPDNINLKPPPEQKYVTGSNVDLSCSADSSPAAQFTWFLNRTQLPDTGPELTLTNIQTSQSGDYSCQAFNTKTLRYQMSLPSAVIVLEHQPSTGGCSGGCIAGIVIAVVVVVVVVVLLVYFLWLKPKQKKISSNRDAATRTGGEGQDNTTSPQNQELHYAHISFQNKNGGTVQMGQEDNPTQYAEINAYRPRGPSSPPTYDAHMDRMRGRAPQSGANGAHGAQVHRNLVLTSGGVEIQTSINPAVAGGTLTLSLSPPTALNIGSWAVGGSLIITWVGEQQASFANYSGRASVNIFTGALTLNPVIAADSGVYILQCSDPQLSANTSVTVLEPISNVTLTTNQTSLMEFSGSTLMTCSVSSGSCPSLLWLNGSSKVAASARAQFTNGNSTLQIVNVTRYDQGPYACYASNAVSNQSSNAVNLTILYGPDNMALTVNGQNPTSVLVGSNLTVLCSAQSSPPAHLQWLFKGQTLNSTGSMLNLYNVSENQSGPYSCVAFNNITFINTSITTQITINSSGAKELSANVWLLPLLLWGGLLLSLPGMLYNNQLLTIFFINTLTLECNYIQTYINLSFCLSFYRCLECSQTNPVIFTNVNPVSVGSNITLFSTRTVSQGAWLFNNDIIVFIASGASVITDKWISRVTYNSNSSSLTISSVTVSDSGVYTLNAINSFSAQLTLSVQVPISNVALESRATSLVEFNDTAVLTCSISNGSLPSYVWLNGSAEVTAAGNVRLSDANATLTIANVTRYDEGPFTCNVSNGVGSAVSPRVLLNISYGPSNAEMRTEPLALNHIYRTGSNITLTCSAESKPSARIMWMINDVPLNASVPQLQLQDVTRTNSANYKCLFYNSVTLRYSSASVRISVMDPLTAINLFPDKEPAIVDKSFSLYCNVTGPVESFQWWRNGQLISQSNTTIVSNNTLTFNPVLQSDNGLYECQATNAVSNVTSRPFAVKVNYGPEVPTIMGPNTALAGDNITLTCSASSYPPSTYAWFFNGSLVAHTSAYVTPPLTTNMTGIYTCVAHNNVTGLNSTAHKMVTVVAVRVKAPVQPAIAGHPYMLTCSVSGPAANVQWMMDGQHLSGDNATHVLANNTLYFQPVARNDTGRYQCVVVNAGENLTSHPYMLLVDFGPEPPLVEGPAVAKVGQSAIFNCSAASEPPSQISWWFNDTLLANDSVLVIEQLSLNMSGYYTCMAFNNVTGLSSTSRVMLTVTGNLTVVIKTNMVPVNSSNFSLICDVAGPFDWIYWVKDNQTLNLNTSASNTSYHSDNNTLYFSPVTTYDDGVYWCVAVMNLTAQWSHPYPLLVNYGPLSMSITGPGSAALHSSVSLTCSASSVPNCDFQWYFSDLSNSAVVSQTGPVFTFIATLKAEGNYTCAARNPVTNITMYRTKGFTVTGHAPALHMPTLGGLTSMLACALSLLMLFSC</sequence>
<dbReference type="Gene3D" id="2.60.40.10">
    <property type="entry name" value="Immunoglobulins"/>
    <property type="match status" value="17"/>
</dbReference>
<feature type="domain" description="Ig-like" evidence="8">
    <location>
        <begin position="1610"/>
        <end position="1685"/>
    </location>
</feature>
<dbReference type="SMART" id="SM00408">
    <property type="entry name" value="IGc2"/>
    <property type="match status" value="14"/>
</dbReference>
<feature type="domain" description="Ig-like" evidence="8">
    <location>
        <begin position="301"/>
        <end position="398"/>
    </location>
</feature>
<accession>A0A9W2XBA9</accession>
<dbReference type="GeneID" id="114843074"/>
<dbReference type="KEGG" id="bspl:114843074"/>
<evidence type="ECO:0000256" key="4">
    <source>
        <dbReference type="ARBA" id="ARBA00023319"/>
    </source>
</evidence>
<feature type="chain" id="PRO_5040946831" evidence="7">
    <location>
        <begin position="21"/>
        <end position="1820"/>
    </location>
</feature>
<organism evidence="9 10">
    <name type="scientific">Betta splendens</name>
    <name type="common">Siamese fighting fish</name>
    <dbReference type="NCBI Taxonomy" id="158456"/>
    <lineage>
        <taxon>Eukaryota</taxon>
        <taxon>Metazoa</taxon>
        <taxon>Chordata</taxon>
        <taxon>Craniata</taxon>
        <taxon>Vertebrata</taxon>
        <taxon>Euteleostomi</taxon>
        <taxon>Actinopterygii</taxon>
        <taxon>Neopterygii</taxon>
        <taxon>Teleostei</taxon>
        <taxon>Neoteleostei</taxon>
        <taxon>Acanthomorphata</taxon>
        <taxon>Anabantaria</taxon>
        <taxon>Anabantiformes</taxon>
        <taxon>Anabantoidei</taxon>
        <taxon>Osphronemidae</taxon>
        <taxon>Betta</taxon>
    </lineage>
</organism>
<feature type="region of interest" description="Disordered" evidence="5">
    <location>
        <begin position="533"/>
        <end position="553"/>
    </location>
</feature>
<feature type="transmembrane region" description="Helical" evidence="6">
    <location>
        <begin position="502"/>
        <end position="524"/>
    </location>
</feature>
<keyword evidence="2" id="KW-1015">Disulfide bond</keyword>
<feature type="domain" description="Ig-like" evidence="8">
    <location>
        <begin position="1266"/>
        <end position="1352"/>
    </location>
</feature>
<feature type="domain" description="Ig-like" evidence="8">
    <location>
        <begin position="1082"/>
        <end position="1174"/>
    </location>
</feature>
<evidence type="ECO:0000256" key="3">
    <source>
        <dbReference type="ARBA" id="ARBA00023180"/>
    </source>
</evidence>